<organism evidence="1 2">
    <name type="scientific">Xenorhabdus stockiae</name>
    <dbReference type="NCBI Taxonomy" id="351614"/>
    <lineage>
        <taxon>Bacteria</taxon>
        <taxon>Pseudomonadati</taxon>
        <taxon>Pseudomonadota</taxon>
        <taxon>Gammaproteobacteria</taxon>
        <taxon>Enterobacterales</taxon>
        <taxon>Morganellaceae</taxon>
        <taxon>Xenorhabdus</taxon>
    </lineage>
</organism>
<evidence type="ECO:0000313" key="1">
    <source>
        <dbReference type="EMBL" id="PHM66124.1"/>
    </source>
</evidence>
<name>A0A2D0KRS4_9GAMM</name>
<protein>
    <submittedName>
        <fullName evidence="1">Uncharacterized protein</fullName>
    </submittedName>
</protein>
<dbReference type="EMBL" id="NJAJ01000010">
    <property type="protein sequence ID" value="PHM66124.1"/>
    <property type="molecule type" value="Genomic_DNA"/>
</dbReference>
<accession>A0A2D0KRS4</accession>
<gene>
    <name evidence="1" type="ORF">Xsto_01349</name>
</gene>
<dbReference type="AlphaFoldDB" id="A0A2D0KRS4"/>
<dbReference type="Proteomes" id="UP000222366">
    <property type="component" value="Unassembled WGS sequence"/>
</dbReference>
<reference evidence="1 2" key="1">
    <citation type="journal article" date="2017" name="Nat. Microbiol.">
        <title>Natural product diversity associated with the nematode symbionts Photorhabdus and Xenorhabdus.</title>
        <authorList>
            <person name="Tobias N.J."/>
            <person name="Wolff H."/>
            <person name="Djahanschiri B."/>
            <person name="Grundmann F."/>
            <person name="Kronenwerth M."/>
            <person name="Shi Y.M."/>
            <person name="Simonyi S."/>
            <person name="Grun P."/>
            <person name="Shapiro-Ilan D."/>
            <person name="Pidot S.J."/>
            <person name="Stinear T.P."/>
            <person name="Ebersberger I."/>
            <person name="Bode H.B."/>
        </authorList>
    </citation>
    <scope>NUCLEOTIDE SEQUENCE [LARGE SCALE GENOMIC DNA]</scope>
    <source>
        <strain evidence="1 2">DSM 17904</strain>
    </source>
</reference>
<keyword evidence="2" id="KW-1185">Reference proteome</keyword>
<sequence>MVKLVEIFYRVDDFCHLFILPAGVNYPNLIDILS</sequence>
<comment type="caution">
    <text evidence="1">The sequence shown here is derived from an EMBL/GenBank/DDBJ whole genome shotgun (WGS) entry which is preliminary data.</text>
</comment>
<proteinExistence type="predicted"/>
<evidence type="ECO:0000313" key="2">
    <source>
        <dbReference type="Proteomes" id="UP000222366"/>
    </source>
</evidence>